<dbReference type="InterPro" id="IPR036866">
    <property type="entry name" value="RibonucZ/Hydroxyglut_hydro"/>
</dbReference>
<dbReference type="SUPFAM" id="SSF56281">
    <property type="entry name" value="Metallo-hydrolase/oxidoreductase"/>
    <property type="match status" value="1"/>
</dbReference>
<evidence type="ECO:0000256" key="4">
    <source>
        <dbReference type="ARBA" id="ARBA00022833"/>
    </source>
</evidence>
<dbReference type="SMART" id="SM00849">
    <property type="entry name" value="Lactamase_B"/>
    <property type="match status" value="1"/>
</dbReference>
<accession>A0A2W5SZ83</accession>
<keyword evidence="4" id="KW-0862">Zinc</keyword>
<dbReference type="AlphaFoldDB" id="A0A2W5SZ83"/>
<evidence type="ECO:0000313" key="6">
    <source>
        <dbReference type="EMBL" id="PZR05963.1"/>
    </source>
</evidence>
<evidence type="ECO:0000313" key="7">
    <source>
        <dbReference type="Proteomes" id="UP000249061"/>
    </source>
</evidence>
<gene>
    <name evidence="6" type="ORF">DI536_31375</name>
</gene>
<evidence type="ECO:0000256" key="1">
    <source>
        <dbReference type="ARBA" id="ARBA00001947"/>
    </source>
</evidence>
<name>A0A2W5SZ83_9BACT</name>
<dbReference type="GO" id="GO:0046872">
    <property type="term" value="F:metal ion binding"/>
    <property type="evidence" value="ECO:0007669"/>
    <property type="project" value="UniProtKB-KW"/>
</dbReference>
<reference evidence="6 7" key="1">
    <citation type="submission" date="2017-08" db="EMBL/GenBank/DDBJ databases">
        <title>Infants hospitalized years apart are colonized by the same room-sourced microbial strains.</title>
        <authorList>
            <person name="Brooks B."/>
            <person name="Olm M.R."/>
            <person name="Firek B.A."/>
            <person name="Baker R."/>
            <person name="Thomas B.C."/>
            <person name="Morowitz M.J."/>
            <person name="Banfield J.F."/>
        </authorList>
    </citation>
    <scope>NUCLEOTIDE SEQUENCE [LARGE SCALE GENOMIC DNA]</scope>
    <source>
        <strain evidence="6">S2_003_000_R2_14</strain>
    </source>
</reference>
<dbReference type="Gene3D" id="3.60.15.10">
    <property type="entry name" value="Ribonuclease Z/Hydroxyacylglutathione hydrolase-like"/>
    <property type="match status" value="1"/>
</dbReference>
<dbReference type="PANTHER" id="PTHR46233:SF3">
    <property type="entry name" value="HYDROXYACYLGLUTATHIONE HYDROLASE GLOC"/>
    <property type="match status" value="1"/>
</dbReference>
<organism evidence="6 7">
    <name type="scientific">Archangium gephyra</name>
    <dbReference type="NCBI Taxonomy" id="48"/>
    <lineage>
        <taxon>Bacteria</taxon>
        <taxon>Pseudomonadati</taxon>
        <taxon>Myxococcota</taxon>
        <taxon>Myxococcia</taxon>
        <taxon>Myxococcales</taxon>
        <taxon>Cystobacterineae</taxon>
        <taxon>Archangiaceae</taxon>
        <taxon>Archangium</taxon>
    </lineage>
</organism>
<dbReference type="GO" id="GO:0016787">
    <property type="term" value="F:hydrolase activity"/>
    <property type="evidence" value="ECO:0007669"/>
    <property type="project" value="UniProtKB-KW"/>
</dbReference>
<dbReference type="InterPro" id="IPR001279">
    <property type="entry name" value="Metallo-B-lactamas"/>
</dbReference>
<dbReference type="Proteomes" id="UP000249061">
    <property type="component" value="Unassembled WGS sequence"/>
</dbReference>
<protein>
    <recommendedName>
        <fullName evidence="5">Metallo-beta-lactamase domain-containing protein</fullName>
    </recommendedName>
</protein>
<dbReference type="Pfam" id="PF00753">
    <property type="entry name" value="Lactamase_B"/>
    <property type="match status" value="1"/>
</dbReference>
<dbReference type="CDD" id="cd06262">
    <property type="entry name" value="metallo-hydrolase-like_MBL-fold"/>
    <property type="match status" value="1"/>
</dbReference>
<keyword evidence="2" id="KW-0479">Metal-binding</keyword>
<sequence length="178" mass="19229">MDPSTQLKGIVVTHGHADHAGGARYFQQKFKVPVFVGLNDETMFSTGKNEPLCPVGFIANTRHQQDESATYTGSTADVLVEDVLDLKATTGIDAKVRRLPGHTRGSVIVTAGDVVLVGDLFRGSVIGTGAETHFFMCDVEGNRRDVMKLLSEVTADTFFVGHFGPVTRASVQQHFGLH</sequence>
<dbReference type="PANTHER" id="PTHR46233">
    <property type="entry name" value="HYDROXYACYLGLUTATHIONE HYDROLASE GLOC"/>
    <property type="match status" value="1"/>
</dbReference>
<feature type="domain" description="Metallo-beta-lactamase" evidence="5">
    <location>
        <begin position="1"/>
        <end position="162"/>
    </location>
</feature>
<comment type="cofactor">
    <cofactor evidence="1">
        <name>Zn(2+)</name>
        <dbReference type="ChEBI" id="CHEBI:29105"/>
    </cofactor>
</comment>
<dbReference type="InterPro" id="IPR051453">
    <property type="entry name" value="MBL_Glyoxalase_II"/>
</dbReference>
<evidence type="ECO:0000259" key="5">
    <source>
        <dbReference type="SMART" id="SM00849"/>
    </source>
</evidence>
<evidence type="ECO:0000256" key="3">
    <source>
        <dbReference type="ARBA" id="ARBA00022801"/>
    </source>
</evidence>
<proteinExistence type="predicted"/>
<keyword evidence="3" id="KW-0378">Hydrolase</keyword>
<comment type="caution">
    <text evidence="6">The sequence shown here is derived from an EMBL/GenBank/DDBJ whole genome shotgun (WGS) entry which is preliminary data.</text>
</comment>
<dbReference type="EMBL" id="QFQP01000041">
    <property type="protein sequence ID" value="PZR05963.1"/>
    <property type="molecule type" value="Genomic_DNA"/>
</dbReference>
<evidence type="ECO:0000256" key="2">
    <source>
        <dbReference type="ARBA" id="ARBA00022723"/>
    </source>
</evidence>